<comment type="subcellular location">
    <subcellularLocation>
        <location evidence="1">Cytoplasm</location>
    </subcellularLocation>
</comment>
<dbReference type="RefSeq" id="WP_204716542.1">
    <property type="nucleotide sequence ID" value="NZ_JACJLT010000110.1"/>
</dbReference>
<keyword evidence="6" id="KW-0598">Phosphotransferase system</keyword>
<keyword evidence="3" id="KW-0963">Cytoplasm</keyword>
<keyword evidence="5" id="KW-0808">Transferase</keyword>
<dbReference type="InterPro" id="IPR051351">
    <property type="entry name" value="Ascorbate-PTS_EIIA_comp"/>
</dbReference>
<keyword evidence="12" id="KW-0762">Sugar transport</keyword>
<evidence type="ECO:0000256" key="7">
    <source>
        <dbReference type="ARBA" id="ARBA00022777"/>
    </source>
</evidence>
<evidence type="ECO:0000256" key="3">
    <source>
        <dbReference type="ARBA" id="ARBA00022490"/>
    </source>
</evidence>
<gene>
    <name evidence="12" type="ORF">H6A04_09305</name>
</gene>
<evidence type="ECO:0000313" key="12">
    <source>
        <dbReference type="EMBL" id="MBM6875844.1"/>
    </source>
</evidence>
<feature type="domain" description="PTS EIIA type-2" evidence="11">
    <location>
        <begin position="43"/>
        <end position="184"/>
    </location>
</feature>
<evidence type="ECO:0000313" key="13">
    <source>
        <dbReference type="Proteomes" id="UP000728968"/>
    </source>
</evidence>
<dbReference type="PANTHER" id="PTHR36203">
    <property type="entry name" value="ASCORBATE-SPECIFIC PTS SYSTEM EIIA COMPONENT"/>
    <property type="match status" value="1"/>
</dbReference>
<dbReference type="InterPro" id="IPR016152">
    <property type="entry name" value="PTrfase/Anion_transptr"/>
</dbReference>
<comment type="function">
    <text evidence="8">The phosphoenolpyruvate-dependent sugar phosphotransferase system (sugar PTS), a major carbohydrate active transport system, catalyzes the phosphorylation of incoming sugar substrates concomitantly with their translocation across the cell membrane. The enzyme II UlaABC PTS system is involved in ascorbate transport.</text>
</comment>
<keyword evidence="2" id="KW-0813">Transport</keyword>
<dbReference type="PANTHER" id="PTHR36203:SF1">
    <property type="entry name" value="ASCORBATE-SPECIFIC PTS SYSTEM EIIA COMPONENT"/>
    <property type="match status" value="1"/>
</dbReference>
<evidence type="ECO:0000256" key="5">
    <source>
        <dbReference type="ARBA" id="ARBA00022679"/>
    </source>
</evidence>
<evidence type="ECO:0000256" key="10">
    <source>
        <dbReference type="ARBA" id="ARBA00042072"/>
    </source>
</evidence>
<evidence type="ECO:0000256" key="9">
    <source>
        <dbReference type="ARBA" id="ARBA00041175"/>
    </source>
</evidence>
<keyword evidence="7" id="KW-0418">Kinase</keyword>
<dbReference type="Pfam" id="PF00359">
    <property type="entry name" value="PTS_EIIA_2"/>
    <property type="match status" value="1"/>
</dbReference>
<proteinExistence type="predicted"/>
<keyword evidence="4" id="KW-0597">Phosphoprotein</keyword>
<dbReference type="Proteomes" id="UP000728968">
    <property type="component" value="Unassembled WGS sequence"/>
</dbReference>
<dbReference type="Gene3D" id="3.40.930.10">
    <property type="entry name" value="Mannitol-specific EII, Chain A"/>
    <property type="match status" value="1"/>
</dbReference>
<reference evidence="12 13" key="1">
    <citation type="journal article" date="2021" name="Sci. Rep.">
        <title>The distribution of antibiotic resistance genes in chicken gut microbiota commensals.</title>
        <authorList>
            <person name="Juricova H."/>
            <person name="Matiasovicova J."/>
            <person name="Kubasova T."/>
            <person name="Cejkova D."/>
            <person name="Rychlik I."/>
        </authorList>
    </citation>
    <scope>NUCLEOTIDE SEQUENCE [LARGE SCALE GENOMIC DNA]</scope>
    <source>
        <strain evidence="12 13">An425</strain>
    </source>
</reference>
<evidence type="ECO:0000259" key="11">
    <source>
        <dbReference type="PROSITE" id="PS51094"/>
    </source>
</evidence>
<keyword evidence="13" id="KW-1185">Reference proteome</keyword>
<accession>A0ABS2G336</accession>
<evidence type="ECO:0000256" key="8">
    <source>
        <dbReference type="ARBA" id="ARBA00037387"/>
    </source>
</evidence>
<evidence type="ECO:0000256" key="6">
    <source>
        <dbReference type="ARBA" id="ARBA00022683"/>
    </source>
</evidence>
<evidence type="ECO:0000256" key="1">
    <source>
        <dbReference type="ARBA" id="ARBA00004496"/>
    </source>
</evidence>
<dbReference type="EMBL" id="JACJLT010000110">
    <property type="protein sequence ID" value="MBM6875844.1"/>
    <property type="molecule type" value="Genomic_DNA"/>
</dbReference>
<dbReference type="SUPFAM" id="SSF55804">
    <property type="entry name" value="Phoshotransferase/anion transport protein"/>
    <property type="match status" value="1"/>
</dbReference>
<feature type="non-terminal residue" evidence="12">
    <location>
        <position position="1"/>
    </location>
</feature>
<sequence>DLLGIIEENCKIEDKEKLIQNLNIYFEQRLINDIEENEDKITDFLTEKNIIINQKVENWEEAIRLAGKILVDNKITKVGYIDKMIENIKKFGSYVVVGENLAIPHSRSDETVLKTGMSLVVLKEPILFPENKKVQIILAFSSLDNKEHLNALAELTELITNYNLIENLLKAKNINQVLKCINFNKKV</sequence>
<name>A0ABS2G336_FUSMR</name>
<dbReference type="PROSITE" id="PS51094">
    <property type="entry name" value="PTS_EIIA_TYPE_2"/>
    <property type="match status" value="1"/>
</dbReference>
<dbReference type="InterPro" id="IPR002178">
    <property type="entry name" value="PTS_EIIA_type-2_dom"/>
</dbReference>
<evidence type="ECO:0000256" key="4">
    <source>
        <dbReference type="ARBA" id="ARBA00022553"/>
    </source>
</evidence>
<comment type="caution">
    <text evidence="12">The sequence shown here is derived from an EMBL/GenBank/DDBJ whole genome shotgun (WGS) entry which is preliminary data.</text>
</comment>
<protein>
    <recommendedName>
        <fullName evidence="9">Ascorbate-specific PTS system EIIA component</fullName>
    </recommendedName>
    <alternativeName>
        <fullName evidence="10">Ascorbate-specific phosphotransferase enzyme IIA component</fullName>
    </alternativeName>
</protein>
<evidence type="ECO:0000256" key="2">
    <source>
        <dbReference type="ARBA" id="ARBA00022448"/>
    </source>
</evidence>
<organism evidence="12 13">
    <name type="scientific">Fusobacterium mortiferum</name>
    <dbReference type="NCBI Taxonomy" id="850"/>
    <lineage>
        <taxon>Bacteria</taxon>
        <taxon>Fusobacteriati</taxon>
        <taxon>Fusobacteriota</taxon>
        <taxon>Fusobacteriia</taxon>
        <taxon>Fusobacteriales</taxon>
        <taxon>Fusobacteriaceae</taxon>
        <taxon>Fusobacterium</taxon>
    </lineage>
</organism>
<dbReference type="CDD" id="cd00211">
    <property type="entry name" value="PTS_IIA_fru"/>
    <property type="match status" value="1"/>
</dbReference>